<gene>
    <name evidence="1" type="ORF">F5147DRAFT_718047</name>
</gene>
<organism evidence="1 2">
    <name type="scientific">Suillus discolor</name>
    <dbReference type="NCBI Taxonomy" id="1912936"/>
    <lineage>
        <taxon>Eukaryota</taxon>
        <taxon>Fungi</taxon>
        <taxon>Dikarya</taxon>
        <taxon>Basidiomycota</taxon>
        <taxon>Agaricomycotina</taxon>
        <taxon>Agaricomycetes</taxon>
        <taxon>Agaricomycetidae</taxon>
        <taxon>Boletales</taxon>
        <taxon>Suillineae</taxon>
        <taxon>Suillaceae</taxon>
        <taxon>Suillus</taxon>
    </lineage>
</organism>
<dbReference type="AlphaFoldDB" id="A0A9P7EXI9"/>
<proteinExistence type="predicted"/>
<dbReference type="EMBL" id="JABBWM010000073">
    <property type="protein sequence ID" value="KAG2095730.1"/>
    <property type="molecule type" value="Genomic_DNA"/>
</dbReference>
<dbReference type="RefSeq" id="XP_041287987.1">
    <property type="nucleotide sequence ID" value="XM_041438688.1"/>
</dbReference>
<name>A0A9P7EXI9_9AGAM</name>
<sequence>MAACQIVIASELLVSSNLLSLTDTSTIVKSQCTYSTRGESSMPRQRRTLFSLPPTPSGPEHGIDLNLELSSHLISTFSHSI</sequence>
<comment type="caution">
    <text evidence="1">The sequence shown here is derived from an EMBL/GenBank/DDBJ whole genome shotgun (WGS) entry which is preliminary data.</text>
</comment>
<dbReference type="GeneID" id="64700947"/>
<evidence type="ECO:0000313" key="2">
    <source>
        <dbReference type="Proteomes" id="UP000823399"/>
    </source>
</evidence>
<dbReference type="Proteomes" id="UP000823399">
    <property type="component" value="Unassembled WGS sequence"/>
</dbReference>
<evidence type="ECO:0000313" key="1">
    <source>
        <dbReference type="EMBL" id="KAG2095730.1"/>
    </source>
</evidence>
<protein>
    <submittedName>
        <fullName evidence="1">Uncharacterized protein</fullName>
    </submittedName>
</protein>
<accession>A0A9P7EXI9</accession>
<reference evidence="1" key="1">
    <citation type="journal article" date="2020" name="New Phytol.">
        <title>Comparative genomics reveals dynamic genome evolution in host specialist ectomycorrhizal fungi.</title>
        <authorList>
            <person name="Lofgren L.A."/>
            <person name="Nguyen N.H."/>
            <person name="Vilgalys R."/>
            <person name="Ruytinx J."/>
            <person name="Liao H.L."/>
            <person name="Branco S."/>
            <person name="Kuo A."/>
            <person name="LaButti K."/>
            <person name="Lipzen A."/>
            <person name="Andreopoulos W."/>
            <person name="Pangilinan J."/>
            <person name="Riley R."/>
            <person name="Hundley H."/>
            <person name="Na H."/>
            <person name="Barry K."/>
            <person name="Grigoriev I.V."/>
            <person name="Stajich J.E."/>
            <person name="Kennedy P.G."/>
        </authorList>
    </citation>
    <scope>NUCLEOTIDE SEQUENCE</scope>
    <source>
        <strain evidence="1">FC423</strain>
    </source>
</reference>
<keyword evidence="2" id="KW-1185">Reference proteome</keyword>